<dbReference type="STRING" id="1296100.A0A1B9GFQ6"/>
<protein>
    <submittedName>
        <fullName evidence="3">Glycoprotein</fullName>
    </submittedName>
</protein>
<keyword evidence="2" id="KW-0732">Signal</keyword>
<evidence type="ECO:0000313" key="3">
    <source>
        <dbReference type="EMBL" id="OCF29846.1"/>
    </source>
</evidence>
<reference evidence="3" key="3">
    <citation type="submission" date="2014-01" db="EMBL/GenBank/DDBJ databases">
        <title>Evolution of pathogenesis and genome organization in the Tremellales.</title>
        <authorList>
            <person name="Cuomo C."/>
            <person name="Litvintseva A."/>
            <person name="Heitman J."/>
            <person name="Chen Y."/>
            <person name="Sun S."/>
            <person name="Springer D."/>
            <person name="Dromer F."/>
            <person name="Young S."/>
            <person name="Zeng Q."/>
            <person name="Chapman S."/>
            <person name="Gujja S."/>
            <person name="Saif S."/>
            <person name="Birren B."/>
        </authorList>
    </citation>
    <scope>NUCLEOTIDE SEQUENCE</scope>
    <source>
        <strain evidence="3">CBS 10118</strain>
    </source>
</reference>
<feature type="chain" id="PRO_5042335043" evidence="2">
    <location>
        <begin position="18"/>
        <end position="403"/>
    </location>
</feature>
<gene>
    <name evidence="3" type="ORF">I302_01359</name>
    <name evidence="4" type="ORF">I302_102665</name>
</gene>
<reference evidence="3" key="1">
    <citation type="submission" date="2013-07" db="EMBL/GenBank/DDBJ databases">
        <title>The Genome Sequence of Cryptococcus bestiolae CBS10118.</title>
        <authorList>
            <consortium name="The Broad Institute Genome Sequencing Platform"/>
            <person name="Cuomo C."/>
            <person name="Litvintseva A."/>
            <person name="Chen Y."/>
            <person name="Heitman J."/>
            <person name="Sun S."/>
            <person name="Springer D."/>
            <person name="Dromer F."/>
            <person name="Young S.K."/>
            <person name="Zeng Q."/>
            <person name="Gargeya S."/>
            <person name="Fitzgerald M."/>
            <person name="Abouelleil A."/>
            <person name="Alvarado L."/>
            <person name="Berlin A.M."/>
            <person name="Chapman S.B."/>
            <person name="Dewar J."/>
            <person name="Goldberg J."/>
            <person name="Griggs A."/>
            <person name="Gujja S."/>
            <person name="Hansen M."/>
            <person name="Howarth C."/>
            <person name="Imamovic A."/>
            <person name="Larimer J."/>
            <person name="McCowan C."/>
            <person name="Murphy C."/>
            <person name="Pearson M."/>
            <person name="Priest M."/>
            <person name="Roberts A."/>
            <person name="Saif S."/>
            <person name="Shea T."/>
            <person name="Sykes S."/>
            <person name="Wortman J."/>
            <person name="Nusbaum C."/>
            <person name="Birren B."/>
        </authorList>
    </citation>
    <scope>NUCLEOTIDE SEQUENCE [LARGE SCALE GENOMIC DNA]</scope>
    <source>
        <strain evidence="3">CBS 10118</strain>
    </source>
</reference>
<reference evidence="4" key="4">
    <citation type="submission" date="2024-02" db="EMBL/GenBank/DDBJ databases">
        <title>Comparative genomics of Cryptococcus and Kwoniella reveals pathogenesis evolution and contrasting modes of karyotype evolution via chromosome fusion or intercentromeric recombination.</title>
        <authorList>
            <person name="Coelho M.A."/>
            <person name="David-Palma M."/>
            <person name="Shea T."/>
            <person name="Bowers K."/>
            <person name="McGinley-Smith S."/>
            <person name="Mohammad A.W."/>
            <person name="Gnirke A."/>
            <person name="Yurkov A.M."/>
            <person name="Nowrousian M."/>
            <person name="Sun S."/>
            <person name="Cuomo C.A."/>
            <person name="Heitman J."/>
        </authorList>
    </citation>
    <scope>NUCLEOTIDE SEQUENCE</scope>
    <source>
        <strain evidence="4">CBS 10118</strain>
    </source>
</reference>
<organism evidence="3">
    <name type="scientific">Kwoniella bestiolae CBS 10118</name>
    <dbReference type="NCBI Taxonomy" id="1296100"/>
    <lineage>
        <taxon>Eukaryota</taxon>
        <taxon>Fungi</taxon>
        <taxon>Dikarya</taxon>
        <taxon>Basidiomycota</taxon>
        <taxon>Agaricomycotina</taxon>
        <taxon>Tremellomycetes</taxon>
        <taxon>Tremellales</taxon>
        <taxon>Cryptococcaceae</taxon>
        <taxon>Kwoniella</taxon>
    </lineage>
</organism>
<feature type="compositionally biased region" description="Low complexity" evidence="1">
    <location>
        <begin position="316"/>
        <end position="363"/>
    </location>
</feature>
<dbReference type="Proteomes" id="UP000092730">
    <property type="component" value="Chromosome 1"/>
</dbReference>
<dbReference type="VEuPathDB" id="FungiDB:I302_01359"/>
<dbReference type="AlphaFoldDB" id="A0A1B9GFQ6"/>
<feature type="compositionally biased region" description="Polar residues" evidence="1">
    <location>
        <begin position="306"/>
        <end position="315"/>
    </location>
</feature>
<dbReference type="GeneID" id="30205758"/>
<feature type="region of interest" description="Disordered" evidence="1">
    <location>
        <begin position="306"/>
        <end position="363"/>
    </location>
</feature>
<dbReference type="RefSeq" id="XP_019050916.1">
    <property type="nucleotide sequence ID" value="XM_019188038.1"/>
</dbReference>
<sequence length="403" mass="41206">MYQFIPLLALLPSLASAQVTASFPNGATNPDKPEFYPIGSYVNQTSDSRLITLNGVDDFCLWGPPDQSGAPENEIGNVEPIVVAYCTKPRNGARLIPDGAIHAAHFIKTPLYVQIYGFWDGTKVGIVNGDAGGELDPHGAENLGNPIGGNVTSNVGGTDVFYEEWMSFISYDQFCLRVCTAETGNVTAALQCEHELDIMGCQFVMAIEDFYQSNNTFTECEGEPAAPPGLYPQAGGGYSTFRQRYTGTYTADGSVGMFTVGQTVTPSSVAFYPATSNCKTYSTISNGVNTGDWAVTATPSVLVSGSTQAGSVGTTSQSRPAGASAAASTSGSSGSSGASASASRSGASGSASASASGSNGQANANATGANSGAMLTYQTGSSNLFLGAGVAVVGMLVGAISLL</sequence>
<feature type="signal peptide" evidence="2">
    <location>
        <begin position="1"/>
        <end position="17"/>
    </location>
</feature>
<accession>A0A1B9GFQ6</accession>
<evidence type="ECO:0000256" key="2">
    <source>
        <dbReference type="SAM" id="SignalP"/>
    </source>
</evidence>
<reference evidence="4" key="2">
    <citation type="submission" date="2013-07" db="EMBL/GenBank/DDBJ databases">
        <authorList>
            <consortium name="The Broad Institute Genome Sequencing Platform"/>
            <person name="Cuomo C."/>
            <person name="Litvintseva A."/>
            <person name="Chen Y."/>
            <person name="Heitman J."/>
            <person name="Sun S."/>
            <person name="Springer D."/>
            <person name="Dromer F."/>
            <person name="Young S.K."/>
            <person name="Zeng Q."/>
            <person name="Gargeya S."/>
            <person name="Fitzgerald M."/>
            <person name="Abouelleil A."/>
            <person name="Alvarado L."/>
            <person name="Berlin A.M."/>
            <person name="Chapman S.B."/>
            <person name="Dewar J."/>
            <person name="Goldberg J."/>
            <person name="Griggs A."/>
            <person name="Gujja S."/>
            <person name="Hansen M."/>
            <person name="Howarth C."/>
            <person name="Imamovic A."/>
            <person name="Larimer J."/>
            <person name="McCowan C."/>
            <person name="Murphy C."/>
            <person name="Pearson M."/>
            <person name="Priest M."/>
            <person name="Roberts A."/>
            <person name="Saif S."/>
            <person name="Shea T."/>
            <person name="Sykes S."/>
            <person name="Wortman J."/>
            <person name="Nusbaum C."/>
            <person name="Birren B."/>
        </authorList>
    </citation>
    <scope>NUCLEOTIDE SEQUENCE</scope>
    <source>
        <strain evidence="4">CBS 10118</strain>
    </source>
</reference>
<dbReference type="OrthoDB" id="2564904at2759"/>
<name>A0A1B9GFQ6_9TREE</name>
<evidence type="ECO:0000313" key="4">
    <source>
        <dbReference type="EMBL" id="WVW80679.1"/>
    </source>
</evidence>
<keyword evidence="5" id="KW-1185">Reference proteome</keyword>
<dbReference type="KEGG" id="kbi:30205758"/>
<evidence type="ECO:0000256" key="1">
    <source>
        <dbReference type="SAM" id="MobiDB-lite"/>
    </source>
</evidence>
<proteinExistence type="predicted"/>
<dbReference type="EMBL" id="CP144541">
    <property type="protein sequence ID" value="WVW80679.1"/>
    <property type="molecule type" value="Genomic_DNA"/>
</dbReference>
<dbReference type="EMBL" id="KI894018">
    <property type="protein sequence ID" value="OCF29846.1"/>
    <property type="molecule type" value="Genomic_DNA"/>
</dbReference>
<evidence type="ECO:0000313" key="5">
    <source>
        <dbReference type="Proteomes" id="UP000092730"/>
    </source>
</evidence>